<sequence>MEGTLLIPPDRGNILGRAIWKSRYVVVGTPSREGNADANQPNNLSLSQVLSATRIKDSRGKNIKIPPRFSPDAVYLSLYKSKDDWDPVQQYSMASIADCQVQVIAHRKQEPAMPTLVLQIKPDPATDKLRKRRSSRTAGLTSTKESGPTTLWFRPSEEGGYALQDWARYISSLIQPGVPDSYPMSPVTPGSPTFVNPFSPRRDGGQYRPGSSGQEPVRPTMQHKKSGQTHYTRERPHTFSSESPSLRSRKSDISSHASSLNAMGMGYVMHGNNYTTMLPTDLPSPATTIGEMPAEYMLGWTSAQGRSSTLSSPVRARGSVSSQGHAPGSQASNSPPPARESILDRAFQLRCIPGVDTEVPGEYNLSSLARFDALMREAEERRRKERQQNPPITPMTSTFEEDEGGEEHDTAKNEKKIEKVEDLEESESEEDDEDELSSDDDVFDHSVTRDRASIGPTAQRALAFIANRHSSMAQGGRATQSYHPDSGYSILRPHTAHSRMRPAPLNRGGSQPLVPLAAAAMENQRASMRDNLTRHHEKRHSTSSVKRLSFNEFTKRLSSTSSLLLAPQNGGGPGSRGSSESEATQQPTSRTGLHHPRGTPSQSSQSSKDSERCSWRGSVGVFGAGEGSFI</sequence>
<feature type="region of interest" description="Disordered" evidence="1">
    <location>
        <begin position="181"/>
        <end position="255"/>
    </location>
</feature>
<dbReference type="Proteomes" id="UP001390339">
    <property type="component" value="Unassembled WGS sequence"/>
</dbReference>
<feature type="region of interest" description="Disordered" evidence="1">
    <location>
        <begin position="305"/>
        <end position="339"/>
    </location>
</feature>
<accession>A0ABR2HYK0</accession>
<feature type="compositionally biased region" description="Basic and acidic residues" evidence="1">
    <location>
        <begin position="407"/>
        <end position="420"/>
    </location>
</feature>
<evidence type="ECO:0000313" key="3">
    <source>
        <dbReference type="Proteomes" id="UP001390339"/>
    </source>
</evidence>
<organism evidence="2 3">
    <name type="scientific">Apiospora arundinis</name>
    <dbReference type="NCBI Taxonomy" id="335852"/>
    <lineage>
        <taxon>Eukaryota</taxon>
        <taxon>Fungi</taxon>
        <taxon>Dikarya</taxon>
        <taxon>Ascomycota</taxon>
        <taxon>Pezizomycotina</taxon>
        <taxon>Sordariomycetes</taxon>
        <taxon>Xylariomycetidae</taxon>
        <taxon>Amphisphaeriales</taxon>
        <taxon>Apiosporaceae</taxon>
        <taxon>Apiospora</taxon>
    </lineage>
</organism>
<protein>
    <recommendedName>
        <fullName evidence="4">PH domain-containing protein</fullName>
    </recommendedName>
</protein>
<feature type="compositionally biased region" description="Polar residues" evidence="1">
    <location>
        <begin position="319"/>
        <end position="333"/>
    </location>
</feature>
<comment type="caution">
    <text evidence="2">The sequence shown here is derived from an EMBL/GenBank/DDBJ whole genome shotgun (WGS) entry which is preliminary data.</text>
</comment>
<reference evidence="2 3" key="1">
    <citation type="journal article" date="2024" name="IMA Fungus">
        <title>Apiospora arundinis, a panoply of carbohydrate-active enzymes and secondary metabolites.</title>
        <authorList>
            <person name="Sorensen T."/>
            <person name="Petersen C."/>
            <person name="Muurmann A.T."/>
            <person name="Christiansen J.V."/>
            <person name="Brundto M.L."/>
            <person name="Overgaard C.K."/>
            <person name="Boysen A.T."/>
            <person name="Wollenberg R.D."/>
            <person name="Larsen T.O."/>
            <person name="Sorensen J.L."/>
            <person name="Nielsen K.L."/>
            <person name="Sondergaard T.E."/>
        </authorList>
    </citation>
    <scope>NUCLEOTIDE SEQUENCE [LARGE SCALE GENOMIC DNA]</scope>
    <source>
        <strain evidence="2 3">AAU 773</strain>
    </source>
</reference>
<feature type="region of interest" description="Disordered" evidence="1">
    <location>
        <begin position="561"/>
        <end position="630"/>
    </location>
</feature>
<evidence type="ECO:0000313" key="2">
    <source>
        <dbReference type="EMBL" id="KAK8855193.1"/>
    </source>
</evidence>
<feature type="compositionally biased region" description="Polar residues" evidence="1">
    <location>
        <begin position="136"/>
        <end position="149"/>
    </location>
</feature>
<feature type="compositionally biased region" description="Gly residues" evidence="1">
    <location>
        <begin position="620"/>
        <end position="630"/>
    </location>
</feature>
<feature type="compositionally biased region" description="Acidic residues" evidence="1">
    <location>
        <begin position="421"/>
        <end position="442"/>
    </location>
</feature>
<feature type="region of interest" description="Disordered" evidence="1">
    <location>
        <begin position="379"/>
        <end position="454"/>
    </location>
</feature>
<name>A0ABR2HYK0_9PEZI</name>
<evidence type="ECO:0008006" key="4">
    <source>
        <dbReference type="Google" id="ProtNLM"/>
    </source>
</evidence>
<dbReference type="EMBL" id="JAPCWZ010000007">
    <property type="protein sequence ID" value="KAK8855193.1"/>
    <property type="molecule type" value="Genomic_DNA"/>
</dbReference>
<feature type="compositionally biased region" description="Basic and acidic residues" evidence="1">
    <location>
        <begin position="443"/>
        <end position="452"/>
    </location>
</feature>
<keyword evidence="3" id="KW-1185">Reference proteome</keyword>
<gene>
    <name evidence="2" type="ORF">PGQ11_011105</name>
</gene>
<feature type="region of interest" description="Disordered" evidence="1">
    <location>
        <begin position="123"/>
        <end position="154"/>
    </location>
</feature>
<feature type="compositionally biased region" description="Polar residues" evidence="1">
    <location>
        <begin position="388"/>
        <end position="398"/>
    </location>
</feature>
<evidence type="ECO:0000256" key="1">
    <source>
        <dbReference type="SAM" id="MobiDB-lite"/>
    </source>
</evidence>
<proteinExistence type="predicted"/>